<sequence length="94" mass="10589">MLVDRACKAEDFSRENRKAEPKDRDLKKRSINKHCHSSSKKSRDSFSRSNASNRDHGNQRVNPKAQATSVSSVGSLRNNKPECQQCGGRHFGEC</sequence>
<feature type="region of interest" description="Disordered" evidence="1">
    <location>
        <begin position="1"/>
        <end position="94"/>
    </location>
</feature>
<feature type="compositionally biased region" description="Basic residues" evidence="1">
    <location>
        <begin position="29"/>
        <end position="40"/>
    </location>
</feature>
<dbReference type="OrthoDB" id="1103803at2759"/>
<dbReference type="AlphaFoldDB" id="A0A5B6WHP9"/>
<evidence type="ECO:0000256" key="1">
    <source>
        <dbReference type="SAM" id="MobiDB-lite"/>
    </source>
</evidence>
<gene>
    <name evidence="2" type="ORF">EPI10_021074</name>
</gene>
<reference evidence="3" key="1">
    <citation type="journal article" date="2019" name="Plant Biotechnol. J.">
        <title>Genome sequencing of the Australian wild diploid species Gossypium australe highlights disease resistance and delayed gland morphogenesis.</title>
        <authorList>
            <person name="Cai Y."/>
            <person name="Cai X."/>
            <person name="Wang Q."/>
            <person name="Wang P."/>
            <person name="Zhang Y."/>
            <person name="Cai C."/>
            <person name="Xu Y."/>
            <person name="Wang K."/>
            <person name="Zhou Z."/>
            <person name="Wang C."/>
            <person name="Geng S."/>
            <person name="Li B."/>
            <person name="Dong Q."/>
            <person name="Hou Y."/>
            <person name="Wang H."/>
            <person name="Ai P."/>
            <person name="Liu Z."/>
            <person name="Yi F."/>
            <person name="Sun M."/>
            <person name="An G."/>
            <person name="Cheng J."/>
            <person name="Zhang Y."/>
            <person name="Shi Q."/>
            <person name="Xie Y."/>
            <person name="Shi X."/>
            <person name="Chang Y."/>
            <person name="Huang F."/>
            <person name="Chen Y."/>
            <person name="Hong S."/>
            <person name="Mi L."/>
            <person name="Sun Q."/>
            <person name="Zhang L."/>
            <person name="Zhou B."/>
            <person name="Peng R."/>
            <person name="Zhang X."/>
            <person name="Liu F."/>
        </authorList>
    </citation>
    <scope>NUCLEOTIDE SEQUENCE [LARGE SCALE GENOMIC DNA]</scope>
    <source>
        <strain evidence="3">cv. PA1801</strain>
    </source>
</reference>
<proteinExistence type="predicted"/>
<evidence type="ECO:0000313" key="2">
    <source>
        <dbReference type="EMBL" id="KAA3480657.1"/>
    </source>
</evidence>
<comment type="caution">
    <text evidence="2">The sequence shown here is derived from an EMBL/GenBank/DDBJ whole genome shotgun (WGS) entry which is preliminary data.</text>
</comment>
<name>A0A5B6WHP9_9ROSI</name>
<feature type="compositionally biased region" description="Basic and acidic residues" evidence="1">
    <location>
        <begin position="1"/>
        <end position="28"/>
    </location>
</feature>
<feature type="compositionally biased region" description="Polar residues" evidence="1">
    <location>
        <begin position="59"/>
        <end position="82"/>
    </location>
</feature>
<evidence type="ECO:0000313" key="3">
    <source>
        <dbReference type="Proteomes" id="UP000325315"/>
    </source>
</evidence>
<keyword evidence="3" id="KW-1185">Reference proteome</keyword>
<dbReference type="EMBL" id="SMMG02000003">
    <property type="protein sequence ID" value="KAA3480657.1"/>
    <property type="molecule type" value="Genomic_DNA"/>
</dbReference>
<organism evidence="2 3">
    <name type="scientific">Gossypium australe</name>
    <dbReference type="NCBI Taxonomy" id="47621"/>
    <lineage>
        <taxon>Eukaryota</taxon>
        <taxon>Viridiplantae</taxon>
        <taxon>Streptophyta</taxon>
        <taxon>Embryophyta</taxon>
        <taxon>Tracheophyta</taxon>
        <taxon>Spermatophyta</taxon>
        <taxon>Magnoliopsida</taxon>
        <taxon>eudicotyledons</taxon>
        <taxon>Gunneridae</taxon>
        <taxon>Pentapetalae</taxon>
        <taxon>rosids</taxon>
        <taxon>malvids</taxon>
        <taxon>Malvales</taxon>
        <taxon>Malvaceae</taxon>
        <taxon>Malvoideae</taxon>
        <taxon>Gossypium</taxon>
    </lineage>
</organism>
<dbReference type="Proteomes" id="UP000325315">
    <property type="component" value="Unassembled WGS sequence"/>
</dbReference>
<accession>A0A5B6WHP9</accession>
<protein>
    <submittedName>
        <fullName evidence="2">Gag-Pol polyprotein</fullName>
    </submittedName>
</protein>